<organism evidence="1 2">
    <name type="scientific">Liparis tanakae</name>
    <name type="common">Tanaka's snailfish</name>
    <dbReference type="NCBI Taxonomy" id="230148"/>
    <lineage>
        <taxon>Eukaryota</taxon>
        <taxon>Metazoa</taxon>
        <taxon>Chordata</taxon>
        <taxon>Craniata</taxon>
        <taxon>Vertebrata</taxon>
        <taxon>Euteleostomi</taxon>
        <taxon>Actinopterygii</taxon>
        <taxon>Neopterygii</taxon>
        <taxon>Teleostei</taxon>
        <taxon>Neoteleostei</taxon>
        <taxon>Acanthomorphata</taxon>
        <taxon>Eupercaria</taxon>
        <taxon>Perciformes</taxon>
        <taxon>Cottioidei</taxon>
        <taxon>Cottales</taxon>
        <taxon>Liparidae</taxon>
        <taxon>Liparis</taxon>
    </lineage>
</organism>
<comment type="caution">
    <text evidence="1">The sequence shown here is derived from an EMBL/GenBank/DDBJ whole genome shotgun (WGS) entry which is preliminary data.</text>
</comment>
<name>A0A4Z2I9P0_9TELE</name>
<reference evidence="1 2" key="1">
    <citation type="submission" date="2019-03" db="EMBL/GenBank/DDBJ databases">
        <title>First draft genome of Liparis tanakae, snailfish: a comprehensive survey of snailfish specific genes.</title>
        <authorList>
            <person name="Kim W."/>
            <person name="Song I."/>
            <person name="Jeong J.-H."/>
            <person name="Kim D."/>
            <person name="Kim S."/>
            <person name="Ryu S."/>
            <person name="Song J.Y."/>
            <person name="Lee S.K."/>
        </authorList>
    </citation>
    <scope>NUCLEOTIDE SEQUENCE [LARGE SCALE GENOMIC DNA]</scope>
    <source>
        <tissue evidence="1">Muscle</tissue>
    </source>
</reference>
<gene>
    <name evidence="1" type="ORF">EYF80_015204</name>
</gene>
<sequence>MARKKRVQLMRETFLGSSLAATMKPVDDSLISALVRPGGPSDVAPNKHSCEDSAVSTSEITVGLTCTNIHYKPAWPTQLSARNRRAL</sequence>
<protein>
    <submittedName>
        <fullName evidence="1">Uncharacterized protein</fullName>
    </submittedName>
</protein>
<evidence type="ECO:0000313" key="1">
    <source>
        <dbReference type="EMBL" id="TNN74657.1"/>
    </source>
</evidence>
<proteinExistence type="predicted"/>
<dbReference type="EMBL" id="SRLO01000112">
    <property type="protein sequence ID" value="TNN74657.1"/>
    <property type="molecule type" value="Genomic_DNA"/>
</dbReference>
<evidence type="ECO:0000313" key="2">
    <source>
        <dbReference type="Proteomes" id="UP000314294"/>
    </source>
</evidence>
<dbReference type="Proteomes" id="UP000314294">
    <property type="component" value="Unassembled WGS sequence"/>
</dbReference>
<accession>A0A4Z2I9P0</accession>
<dbReference type="AlphaFoldDB" id="A0A4Z2I9P0"/>
<keyword evidence="2" id="KW-1185">Reference proteome</keyword>